<dbReference type="InterPro" id="IPR051050">
    <property type="entry name" value="Lipid_II_flippase_MurJ/MviN"/>
</dbReference>
<comment type="pathway">
    <text evidence="8">Cell wall biogenesis; peptidoglycan biosynthesis.</text>
</comment>
<feature type="transmembrane region" description="Helical" evidence="8">
    <location>
        <begin position="20"/>
        <end position="40"/>
    </location>
</feature>
<dbReference type="AlphaFoldDB" id="A0A1F7WJR6"/>
<comment type="similarity">
    <text evidence="8">Belongs to the MurJ/MviN family.</text>
</comment>
<keyword evidence="5 8" id="KW-0573">Peptidoglycan synthesis</keyword>
<comment type="caution">
    <text evidence="9">The sequence shown here is derived from an EMBL/GenBank/DDBJ whole genome shotgun (WGS) entry which is preliminary data.</text>
</comment>
<evidence type="ECO:0000256" key="4">
    <source>
        <dbReference type="ARBA" id="ARBA00022960"/>
    </source>
</evidence>
<feature type="transmembrane region" description="Helical" evidence="8">
    <location>
        <begin position="392"/>
        <end position="412"/>
    </location>
</feature>
<evidence type="ECO:0000256" key="2">
    <source>
        <dbReference type="ARBA" id="ARBA00022475"/>
    </source>
</evidence>
<dbReference type="PANTHER" id="PTHR47019">
    <property type="entry name" value="LIPID II FLIPPASE MURJ"/>
    <property type="match status" value="1"/>
</dbReference>
<dbReference type="GO" id="GO:0034204">
    <property type="term" value="P:lipid translocation"/>
    <property type="evidence" value="ECO:0007669"/>
    <property type="project" value="TreeGrafter"/>
</dbReference>
<keyword evidence="2 8" id="KW-1003">Cell membrane</keyword>
<keyword evidence="8" id="KW-0813">Transport</keyword>
<dbReference type="Proteomes" id="UP000176198">
    <property type="component" value="Unassembled WGS sequence"/>
</dbReference>
<comment type="subcellular location">
    <subcellularLocation>
        <location evidence="1 8">Cell membrane</location>
        <topology evidence="1 8">Multi-pass membrane protein</topology>
    </subcellularLocation>
</comment>
<dbReference type="GO" id="GO:0071555">
    <property type="term" value="P:cell wall organization"/>
    <property type="evidence" value="ECO:0007669"/>
    <property type="project" value="UniProtKB-KW"/>
</dbReference>
<feature type="transmembrane region" description="Helical" evidence="8">
    <location>
        <begin position="105"/>
        <end position="125"/>
    </location>
</feature>
<feature type="transmembrane region" description="Helical" evidence="8">
    <location>
        <begin position="418"/>
        <end position="439"/>
    </location>
</feature>
<evidence type="ECO:0000256" key="6">
    <source>
        <dbReference type="ARBA" id="ARBA00022989"/>
    </source>
</evidence>
<dbReference type="GO" id="GO:0015648">
    <property type="term" value="F:lipid-linked peptidoglycan transporter activity"/>
    <property type="evidence" value="ECO:0007669"/>
    <property type="project" value="UniProtKB-UniRule"/>
</dbReference>
<keyword evidence="7 8" id="KW-0472">Membrane</keyword>
<evidence type="ECO:0000256" key="3">
    <source>
        <dbReference type="ARBA" id="ARBA00022692"/>
    </source>
</evidence>
<feature type="transmembrane region" description="Helical" evidence="8">
    <location>
        <begin position="170"/>
        <end position="191"/>
    </location>
</feature>
<gene>
    <name evidence="8" type="primary">murJ</name>
    <name evidence="9" type="ORF">A2115_02320</name>
</gene>
<dbReference type="NCBIfam" id="TIGR01695">
    <property type="entry name" value="murJ_mviN"/>
    <property type="match status" value="1"/>
</dbReference>
<dbReference type="InterPro" id="IPR004268">
    <property type="entry name" value="MurJ"/>
</dbReference>
<feature type="transmembrane region" description="Helical" evidence="8">
    <location>
        <begin position="451"/>
        <end position="473"/>
    </location>
</feature>
<feature type="transmembrane region" description="Helical" evidence="8">
    <location>
        <begin position="137"/>
        <end position="158"/>
    </location>
</feature>
<dbReference type="GO" id="GO:0005886">
    <property type="term" value="C:plasma membrane"/>
    <property type="evidence" value="ECO:0007669"/>
    <property type="project" value="UniProtKB-SubCell"/>
</dbReference>
<dbReference type="STRING" id="1802471.A2115_02320"/>
<dbReference type="GO" id="GO:0008360">
    <property type="term" value="P:regulation of cell shape"/>
    <property type="evidence" value="ECO:0007669"/>
    <property type="project" value="UniProtKB-KW"/>
</dbReference>
<protein>
    <recommendedName>
        <fullName evidence="8">Probable lipid II flippase MurJ</fullName>
    </recommendedName>
</protein>
<feature type="transmembrane region" description="Helical" evidence="8">
    <location>
        <begin position="360"/>
        <end position="385"/>
    </location>
</feature>
<feature type="transmembrane region" description="Helical" evidence="8">
    <location>
        <begin position="314"/>
        <end position="340"/>
    </location>
</feature>
<evidence type="ECO:0000256" key="5">
    <source>
        <dbReference type="ARBA" id="ARBA00022984"/>
    </source>
</evidence>
<evidence type="ECO:0000313" key="10">
    <source>
        <dbReference type="Proteomes" id="UP000176198"/>
    </source>
</evidence>
<keyword evidence="3 8" id="KW-0812">Transmembrane</keyword>
<reference evidence="9 10" key="1">
    <citation type="journal article" date="2016" name="Nat. Commun.">
        <title>Thousands of microbial genomes shed light on interconnected biogeochemical processes in an aquifer system.</title>
        <authorList>
            <person name="Anantharaman K."/>
            <person name="Brown C.T."/>
            <person name="Hug L.A."/>
            <person name="Sharon I."/>
            <person name="Castelle C.J."/>
            <person name="Probst A.J."/>
            <person name="Thomas B.C."/>
            <person name="Singh A."/>
            <person name="Wilkins M.J."/>
            <person name="Karaoz U."/>
            <person name="Brodie E.L."/>
            <person name="Williams K.H."/>
            <person name="Hubbard S.S."/>
            <person name="Banfield J.F."/>
        </authorList>
    </citation>
    <scope>NUCLEOTIDE SEQUENCE [LARGE SCALE GENOMIC DNA]</scope>
</reference>
<feature type="transmembrane region" description="Helical" evidence="8">
    <location>
        <begin position="508"/>
        <end position="534"/>
    </location>
</feature>
<keyword evidence="6 8" id="KW-1133">Transmembrane helix</keyword>
<evidence type="ECO:0000256" key="1">
    <source>
        <dbReference type="ARBA" id="ARBA00004651"/>
    </source>
</evidence>
<keyword evidence="8" id="KW-0961">Cell wall biogenesis/degradation</keyword>
<dbReference type="GO" id="GO:0009252">
    <property type="term" value="P:peptidoglycan biosynthetic process"/>
    <property type="evidence" value="ECO:0007669"/>
    <property type="project" value="UniProtKB-UniRule"/>
</dbReference>
<evidence type="ECO:0000256" key="7">
    <source>
        <dbReference type="ARBA" id="ARBA00023136"/>
    </source>
</evidence>
<accession>A0A1F7WJR6</accession>
<feature type="transmembrane region" description="Helical" evidence="8">
    <location>
        <begin position="66"/>
        <end position="84"/>
    </location>
</feature>
<dbReference type="PANTHER" id="PTHR47019:SF1">
    <property type="entry name" value="LIPID II FLIPPASE MURJ"/>
    <property type="match status" value="1"/>
</dbReference>
<dbReference type="PRINTS" id="PR01806">
    <property type="entry name" value="VIRFACTRMVIN"/>
</dbReference>
<dbReference type="CDD" id="cd13123">
    <property type="entry name" value="MATE_MurJ_like"/>
    <property type="match status" value="1"/>
</dbReference>
<dbReference type="UniPathway" id="UPA00219"/>
<evidence type="ECO:0000256" key="8">
    <source>
        <dbReference type="HAMAP-Rule" id="MF_02078"/>
    </source>
</evidence>
<proteinExistence type="inferred from homology"/>
<evidence type="ECO:0000313" key="9">
    <source>
        <dbReference type="EMBL" id="OGM03066.1"/>
    </source>
</evidence>
<comment type="function">
    <text evidence="8">Involved in peptidoglycan biosynthesis. Transports lipid-linked peptidoglycan precursors from the inner to the outer leaflet of the cytoplasmic membrane.</text>
</comment>
<dbReference type="Pfam" id="PF03023">
    <property type="entry name" value="MurJ"/>
    <property type="match status" value="1"/>
</dbReference>
<organism evidence="9 10">
    <name type="scientific">Candidatus Woesebacteria bacterium GWA1_41_8</name>
    <dbReference type="NCBI Taxonomy" id="1802471"/>
    <lineage>
        <taxon>Bacteria</taxon>
        <taxon>Candidatus Woeseibacteriota</taxon>
    </lineage>
</organism>
<dbReference type="EMBL" id="MGFJ01000007">
    <property type="protein sequence ID" value="OGM03066.1"/>
    <property type="molecule type" value="Genomic_DNA"/>
</dbReference>
<name>A0A1F7WJR6_9BACT</name>
<sequence length="574" mass="63559">MVNKILNRGKKLLTDPQNSVLSAASVIMLMIVASRVLGLVRQRVLANYFYPEELSLFFAAFRLPDIIFEVLVAGSFSSAFIPVFTKFLKKGTADAWEVAGRVVNIGLLTFGLFALFFGLFANQIYAVLTPGFTSYEITQTATIARVLFAAQGIFVISYVMTGVLESLRRFLVPALAPVLYNLGIILGTIFLKPYFGLMAPAMGVVIGAAFHFLIQLPLAYKLGFRFSFNIKPNDGVKKIGKLALPRVVDLSFDQIGKTIELFLASFISTASYTYYIFANSLQLLPVSLFGTSLAKAALPILSRNNDNPKRFRQILVTTIFQVIFLTAPFTVLLIVLRIPIVRLVYGTNIFDWNATVQTGMVLSAFAVGIVFQTLMAIIGRAFFALHDTKTPVIVSMIGLLLLIIGDVFLVWFLHMPVWALSASFSFSAFIEALLLIYLINRRIGRLMTKKTLVRFAKIAVSALSSGIVMFFFLKFFDRYTWIKRISFLSKIESTKNIPFQLFVLDTRYTINLLILTSIVTVVGLGVYFLSLIIFKSEEIGILTGQLKGLLGKSGVSGIAKGEQETVIPPPTDGI</sequence>
<keyword evidence="4 8" id="KW-0133">Cell shape</keyword>
<dbReference type="HAMAP" id="MF_02078">
    <property type="entry name" value="MurJ_MviN"/>
    <property type="match status" value="1"/>
</dbReference>
<feature type="transmembrane region" description="Helical" evidence="8">
    <location>
        <begin position="197"/>
        <end position="220"/>
    </location>
</feature>